<gene>
    <name evidence="1" type="ORF">HMPREF9418_1386</name>
</gene>
<proteinExistence type="predicted"/>
<protein>
    <submittedName>
        <fullName evidence="1">Uncharacterized protein</fullName>
    </submittedName>
</protein>
<dbReference type="AlphaFoldDB" id="A0AA36UJ91"/>
<sequence length="54" mass="6669">MLIKKLGRLKKEFFRRPKLNKLKAYVYCIKKQLENYNHSNEFAFSFNLSNKYQH</sequence>
<accession>A0AA36UJ91</accession>
<dbReference type="EMBL" id="AFQE01000065">
    <property type="protein sequence ID" value="EGQ77034.1"/>
    <property type="molecule type" value="Genomic_DNA"/>
</dbReference>
<organism evidence="1 2">
    <name type="scientific">Neisseria macacae ATCC 33926</name>
    <dbReference type="NCBI Taxonomy" id="997348"/>
    <lineage>
        <taxon>Bacteria</taxon>
        <taxon>Pseudomonadati</taxon>
        <taxon>Pseudomonadota</taxon>
        <taxon>Betaproteobacteria</taxon>
        <taxon>Neisseriales</taxon>
        <taxon>Neisseriaceae</taxon>
        <taxon>Neisseria</taxon>
    </lineage>
</organism>
<reference evidence="1 2" key="1">
    <citation type="submission" date="2011-05" db="EMBL/GenBank/DDBJ databases">
        <authorList>
            <person name="Muzny D."/>
            <person name="Qin X."/>
            <person name="Deng J."/>
            <person name="Jiang H."/>
            <person name="Liu Y."/>
            <person name="Qu J."/>
            <person name="Song X.-Z."/>
            <person name="Zhang L."/>
            <person name="Thornton R."/>
            <person name="Coyle M."/>
            <person name="Francisco L."/>
            <person name="Jackson L."/>
            <person name="Javaid M."/>
            <person name="Korchina V."/>
            <person name="Kovar C."/>
            <person name="Mata R."/>
            <person name="Mathew T."/>
            <person name="Ngo R."/>
            <person name="Nguyen L."/>
            <person name="Nguyen N."/>
            <person name="Okwuonu G."/>
            <person name="Ongeri F."/>
            <person name="Pham C."/>
            <person name="Simmons D."/>
            <person name="Wilczek-Boney K."/>
            <person name="Hale W."/>
            <person name="Jakkamsetti A."/>
            <person name="Pham P."/>
            <person name="Ruth R."/>
            <person name="San Lucas F."/>
            <person name="Warren J."/>
            <person name="Zhang J."/>
            <person name="Zhao Z."/>
            <person name="Zhou C."/>
            <person name="Zhu D."/>
            <person name="Lee S."/>
            <person name="Bess C."/>
            <person name="Blankenburg K."/>
            <person name="Forbes L."/>
            <person name="Fu Q."/>
            <person name="Gubbala S."/>
            <person name="Hirani K."/>
            <person name="Jayaseelan J.C."/>
            <person name="Lara F."/>
            <person name="Munidasa M."/>
            <person name="Palculict T."/>
            <person name="Patil S."/>
            <person name="Pu L.-L."/>
            <person name="Saada N."/>
            <person name="Tang L."/>
            <person name="Weissenberger G."/>
            <person name="Zhu Y."/>
            <person name="Hemphill L."/>
            <person name="Shang Y."/>
            <person name="Youmans B."/>
            <person name="Ayvaz T."/>
            <person name="Ross M."/>
            <person name="Santibanez J."/>
            <person name="Aqrawi P."/>
            <person name="Gross S."/>
            <person name="Joshi V."/>
            <person name="Fowler G."/>
            <person name="Nazareth L."/>
            <person name="Reid J."/>
            <person name="Worley K."/>
            <person name="Petrosino J."/>
            <person name="Highlander S."/>
            <person name="Gibbs R."/>
        </authorList>
    </citation>
    <scope>NUCLEOTIDE SEQUENCE [LARGE SCALE GENOMIC DNA]</scope>
    <source>
        <strain evidence="1 2">ATCC 33926</strain>
    </source>
</reference>
<comment type="caution">
    <text evidence="1">The sequence shown here is derived from an EMBL/GenBank/DDBJ whole genome shotgun (WGS) entry which is preliminary data.</text>
</comment>
<evidence type="ECO:0000313" key="1">
    <source>
        <dbReference type="EMBL" id="EGQ77034.1"/>
    </source>
</evidence>
<name>A0AA36UJ91_9NEIS</name>
<dbReference type="Proteomes" id="UP000004982">
    <property type="component" value="Unassembled WGS sequence"/>
</dbReference>
<evidence type="ECO:0000313" key="2">
    <source>
        <dbReference type="Proteomes" id="UP000004982"/>
    </source>
</evidence>